<evidence type="ECO:0000256" key="1">
    <source>
        <dbReference type="SAM" id="MobiDB-lite"/>
    </source>
</evidence>
<protein>
    <submittedName>
        <fullName evidence="2">Uncharacterized protein</fullName>
    </submittedName>
</protein>
<evidence type="ECO:0000313" key="2">
    <source>
        <dbReference type="EMBL" id="GFM37831.1"/>
    </source>
</evidence>
<sequence>MRGAGVVCREVTGVTGCYPVRAECHRVWLSAGRRGDGREAAAKREGFRWSGGGDRSGSPQIGWSEQTPRKRSIMGTKGGDFGGPADVSGIQIPLQTSSRIVGGGERLIAGILNNICTDNSA</sequence>
<gene>
    <name evidence="2" type="ORF">DSM19430T_25150</name>
</gene>
<feature type="region of interest" description="Disordered" evidence="1">
    <location>
        <begin position="33"/>
        <end position="88"/>
    </location>
</feature>
<reference evidence="2 3" key="1">
    <citation type="submission" date="2020-05" db="EMBL/GenBank/DDBJ databases">
        <title>Draft genome sequence of Desulfovibrio psychrotolerans JS1T.</title>
        <authorList>
            <person name="Ueno A."/>
            <person name="Tamazawa S."/>
            <person name="Tamamura S."/>
            <person name="Murakami T."/>
            <person name="Kiyama T."/>
            <person name="Inomata H."/>
            <person name="Amano Y."/>
            <person name="Miyakawa K."/>
            <person name="Tamaki H."/>
            <person name="Naganuma T."/>
            <person name="Kaneko K."/>
        </authorList>
    </citation>
    <scope>NUCLEOTIDE SEQUENCE [LARGE SCALE GENOMIC DNA]</scope>
    <source>
        <strain evidence="2 3">JS1</strain>
    </source>
</reference>
<feature type="compositionally biased region" description="Polar residues" evidence="1">
    <location>
        <begin position="57"/>
        <end position="66"/>
    </location>
</feature>
<keyword evidence="3" id="KW-1185">Reference proteome</keyword>
<dbReference type="EMBL" id="BLVP01000010">
    <property type="protein sequence ID" value="GFM37831.1"/>
    <property type="molecule type" value="Genomic_DNA"/>
</dbReference>
<organism evidence="2 3">
    <name type="scientific">Desulfovibrio psychrotolerans</name>
    <dbReference type="NCBI Taxonomy" id="415242"/>
    <lineage>
        <taxon>Bacteria</taxon>
        <taxon>Pseudomonadati</taxon>
        <taxon>Thermodesulfobacteriota</taxon>
        <taxon>Desulfovibrionia</taxon>
        <taxon>Desulfovibrionales</taxon>
        <taxon>Desulfovibrionaceae</taxon>
        <taxon>Desulfovibrio</taxon>
    </lineage>
</organism>
<proteinExistence type="predicted"/>
<evidence type="ECO:0000313" key="3">
    <source>
        <dbReference type="Proteomes" id="UP000503820"/>
    </source>
</evidence>
<dbReference type="Proteomes" id="UP000503820">
    <property type="component" value="Unassembled WGS sequence"/>
</dbReference>
<name>A0A7J0BXD1_9BACT</name>
<comment type="caution">
    <text evidence="2">The sequence shown here is derived from an EMBL/GenBank/DDBJ whole genome shotgun (WGS) entry which is preliminary data.</text>
</comment>
<accession>A0A7J0BXD1</accession>
<dbReference type="AlphaFoldDB" id="A0A7J0BXD1"/>
<feature type="compositionally biased region" description="Basic and acidic residues" evidence="1">
    <location>
        <begin position="33"/>
        <end position="47"/>
    </location>
</feature>